<dbReference type="Proteomes" id="UP001467690">
    <property type="component" value="Unassembled WGS sequence"/>
</dbReference>
<dbReference type="SUPFAM" id="SSF82657">
    <property type="entry name" value="BolA-like"/>
    <property type="match status" value="1"/>
</dbReference>
<comment type="similarity">
    <text evidence="1 2">Belongs to the BolA/IbaG family.</text>
</comment>
<dbReference type="EMBL" id="JBELOE010000265">
    <property type="protein sequence ID" value="MER2493622.1"/>
    <property type="molecule type" value="Genomic_DNA"/>
</dbReference>
<dbReference type="Gene3D" id="3.10.20.90">
    <property type="entry name" value="Phosphatidylinositol 3-kinase Catalytic Subunit, Chain A, domain 1"/>
    <property type="match status" value="1"/>
</dbReference>
<proteinExistence type="inferred from homology"/>
<dbReference type="InterPro" id="IPR002634">
    <property type="entry name" value="BolA"/>
</dbReference>
<reference evidence="4 5" key="1">
    <citation type="submission" date="2024-06" db="EMBL/GenBank/DDBJ databases">
        <authorList>
            <person name="Chen R.Y."/>
        </authorList>
    </citation>
    <scope>NUCLEOTIDE SEQUENCE [LARGE SCALE GENOMIC DNA]</scope>
    <source>
        <strain evidence="4 5">D2</strain>
    </source>
</reference>
<gene>
    <name evidence="4" type="ORF">ABS311_17220</name>
</gene>
<sequence length="107" mass="12058">MNTLDQKIQQKLLNTFEPTVLDVQNESHMHSGTATDSHYKVIIVSRVFEGQRLITRHRSVNQCLAQELEGPVHALAIHTYTEDEWEAQQGRVPLSPNCMGGSKSDKS</sequence>
<dbReference type="PANTHER" id="PTHR46229:SF2">
    <property type="entry name" value="BOLA-LIKE PROTEIN 1"/>
    <property type="match status" value="1"/>
</dbReference>
<feature type="region of interest" description="Disordered" evidence="3">
    <location>
        <begin position="86"/>
        <end position="107"/>
    </location>
</feature>
<dbReference type="InterPro" id="IPR036065">
    <property type="entry name" value="BolA-like_sf"/>
</dbReference>
<dbReference type="PANTHER" id="PTHR46229">
    <property type="entry name" value="BOLA TRANSCRIPTION REGULATOR"/>
    <property type="match status" value="1"/>
</dbReference>
<evidence type="ECO:0000256" key="1">
    <source>
        <dbReference type="ARBA" id="ARBA00005578"/>
    </source>
</evidence>
<accession>A0ABV1RL07</accession>
<dbReference type="Pfam" id="PF01722">
    <property type="entry name" value="BolA"/>
    <property type="match status" value="1"/>
</dbReference>
<dbReference type="InterPro" id="IPR050961">
    <property type="entry name" value="BolA/IbaG_stress_morph_reg"/>
</dbReference>
<dbReference type="RefSeq" id="WP_350402694.1">
    <property type="nucleotide sequence ID" value="NZ_JBELOE010000265.1"/>
</dbReference>
<comment type="caution">
    <text evidence="4">The sequence shown here is derived from an EMBL/GenBank/DDBJ whole genome shotgun (WGS) entry which is preliminary data.</text>
</comment>
<protein>
    <submittedName>
        <fullName evidence="4">BolA/IbaG family iron-sulfur metabolism protein</fullName>
    </submittedName>
</protein>
<keyword evidence="5" id="KW-1185">Reference proteome</keyword>
<evidence type="ECO:0000256" key="3">
    <source>
        <dbReference type="SAM" id="MobiDB-lite"/>
    </source>
</evidence>
<name>A0ABV1RL07_9ALTE</name>
<evidence type="ECO:0000256" key="2">
    <source>
        <dbReference type="RuleBase" id="RU003860"/>
    </source>
</evidence>
<organism evidence="4 5">
    <name type="scientific">Catenovulum sediminis</name>
    <dbReference type="NCBI Taxonomy" id="1740262"/>
    <lineage>
        <taxon>Bacteria</taxon>
        <taxon>Pseudomonadati</taxon>
        <taxon>Pseudomonadota</taxon>
        <taxon>Gammaproteobacteria</taxon>
        <taxon>Alteromonadales</taxon>
        <taxon>Alteromonadaceae</taxon>
        <taxon>Catenovulum</taxon>
    </lineage>
</organism>
<evidence type="ECO:0000313" key="4">
    <source>
        <dbReference type="EMBL" id="MER2493622.1"/>
    </source>
</evidence>
<evidence type="ECO:0000313" key="5">
    <source>
        <dbReference type="Proteomes" id="UP001467690"/>
    </source>
</evidence>
<dbReference type="PIRSF" id="PIRSF003113">
    <property type="entry name" value="BolA"/>
    <property type="match status" value="1"/>
</dbReference>